<dbReference type="PRINTS" id="PR01035">
    <property type="entry name" value="TCRTETA"/>
</dbReference>
<dbReference type="InterPro" id="IPR020846">
    <property type="entry name" value="MFS_dom"/>
</dbReference>
<dbReference type="InterPro" id="IPR005829">
    <property type="entry name" value="Sugar_transporter_CS"/>
</dbReference>
<accession>A0A520KQY0</accession>
<dbReference type="InterPro" id="IPR011701">
    <property type="entry name" value="MFS"/>
</dbReference>
<feature type="transmembrane region" description="Helical" evidence="6">
    <location>
        <begin position="64"/>
        <end position="84"/>
    </location>
</feature>
<dbReference type="Proteomes" id="UP000317158">
    <property type="component" value="Unassembled WGS sequence"/>
</dbReference>
<dbReference type="AlphaFoldDB" id="A0A520KQY0"/>
<dbReference type="SUPFAM" id="SSF103473">
    <property type="entry name" value="MFS general substrate transporter"/>
    <property type="match status" value="1"/>
</dbReference>
<sequence>MNNDIKIDNKQRQYKEDKINKERKLYKDRNLLIVFCITLTAVLSVTSISPAFPMIADVFNISDTQIGLLITVFTLPGIILAPIIGILADRLGRKKVLVPSLILFGIAGTSCIFARSFKMLLSLRLIQGIGGAAINSLNNTIIGDLYRDKECTIAMGYNATVLNIGTTAFPLIGGALCALGWYYPFFLPLVAIPIAILVVFALDSYDPDNNQDFKKYLKNSMQVLKNKNIIILIIISCLLFTIFYGVYMAYFPIYIDKSFNPTPLQIGIILAGMSFTTAAVASQLGRLSSKFSVKTLLIMGFAFFGIALLIIPIIPTIWLLFLPIIIYGIGQGISNPMIQSSLARLSDQEYRGIIMSLSGMSIRLGQTLGPVLFGLIVAISGIDYVFYAGVMSSLIVVLVIFKIYSNNYTTD</sequence>
<feature type="transmembrane region" description="Helical" evidence="6">
    <location>
        <begin position="31"/>
        <end position="52"/>
    </location>
</feature>
<dbReference type="PROSITE" id="PS50850">
    <property type="entry name" value="MFS"/>
    <property type="match status" value="1"/>
</dbReference>
<dbReference type="GO" id="GO:0005886">
    <property type="term" value="C:plasma membrane"/>
    <property type="evidence" value="ECO:0007669"/>
    <property type="project" value="UniProtKB-SubCell"/>
</dbReference>
<keyword evidence="3 6" id="KW-0812">Transmembrane</keyword>
<keyword evidence="4 6" id="KW-1133">Transmembrane helix</keyword>
<dbReference type="GO" id="GO:0022857">
    <property type="term" value="F:transmembrane transporter activity"/>
    <property type="evidence" value="ECO:0007669"/>
    <property type="project" value="InterPro"/>
</dbReference>
<feature type="transmembrane region" description="Helical" evidence="6">
    <location>
        <begin position="350"/>
        <end position="378"/>
    </location>
</feature>
<proteinExistence type="predicted"/>
<dbReference type="CDD" id="cd17474">
    <property type="entry name" value="MFS_YfmO_like"/>
    <property type="match status" value="1"/>
</dbReference>
<feature type="transmembrane region" description="Helical" evidence="6">
    <location>
        <begin position="229"/>
        <end position="250"/>
    </location>
</feature>
<feature type="transmembrane region" description="Helical" evidence="6">
    <location>
        <begin position="96"/>
        <end position="117"/>
    </location>
</feature>
<evidence type="ECO:0000256" key="6">
    <source>
        <dbReference type="SAM" id="Phobius"/>
    </source>
</evidence>
<evidence type="ECO:0000259" key="7">
    <source>
        <dbReference type="PROSITE" id="PS50850"/>
    </source>
</evidence>
<dbReference type="PROSITE" id="PS00216">
    <property type="entry name" value="SUGAR_TRANSPORT_1"/>
    <property type="match status" value="1"/>
</dbReference>
<dbReference type="InterPro" id="IPR050189">
    <property type="entry name" value="MFS_Efflux_Transporters"/>
</dbReference>
<reference evidence="8 9" key="1">
    <citation type="journal article" date="2019" name="Nat. Microbiol.">
        <title>Wide diversity of methane and short-chain alkane metabolisms in uncultured archaea.</title>
        <authorList>
            <person name="Borrel G."/>
            <person name="Adam P.S."/>
            <person name="McKay L.J."/>
            <person name="Chen L.X."/>
            <person name="Sierra-Garcia I.N."/>
            <person name="Sieber C.M."/>
            <person name="Letourneur Q."/>
            <person name="Ghozlane A."/>
            <person name="Andersen G.L."/>
            <person name="Li W.J."/>
            <person name="Hallam S.J."/>
            <person name="Muyzer G."/>
            <person name="de Oliveira V.M."/>
            <person name="Inskeep W.P."/>
            <person name="Banfield J.F."/>
            <person name="Gribaldo S."/>
        </authorList>
    </citation>
    <scope>NUCLEOTIDE SEQUENCE [LARGE SCALE GENOMIC DNA]</scope>
    <source>
        <strain evidence="8">NM1a</strain>
    </source>
</reference>
<name>A0A520KQY0_METT2</name>
<evidence type="ECO:0000313" key="9">
    <source>
        <dbReference type="Proteomes" id="UP000317158"/>
    </source>
</evidence>
<dbReference type="EMBL" id="RXIF01000012">
    <property type="protein sequence ID" value="RZN63926.1"/>
    <property type="molecule type" value="Genomic_DNA"/>
</dbReference>
<dbReference type="InterPro" id="IPR001958">
    <property type="entry name" value="Tet-R_TetA/multi-R_MdtG-like"/>
</dbReference>
<dbReference type="PANTHER" id="PTHR43124">
    <property type="entry name" value="PURINE EFFLUX PUMP PBUE"/>
    <property type="match status" value="1"/>
</dbReference>
<feature type="transmembrane region" description="Helical" evidence="6">
    <location>
        <begin position="181"/>
        <end position="202"/>
    </location>
</feature>
<evidence type="ECO:0000256" key="4">
    <source>
        <dbReference type="ARBA" id="ARBA00022989"/>
    </source>
</evidence>
<keyword evidence="5 6" id="KW-0472">Membrane</keyword>
<keyword evidence="2" id="KW-1003">Cell membrane</keyword>
<evidence type="ECO:0000256" key="3">
    <source>
        <dbReference type="ARBA" id="ARBA00022692"/>
    </source>
</evidence>
<evidence type="ECO:0000313" key="8">
    <source>
        <dbReference type="EMBL" id="RZN63926.1"/>
    </source>
</evidence>
<comment type="subcellular location">
    <subcellularLocation>
        <location evidence="1">Cell membrane</location>
        <topology evidence="1">Multi-pass membrane protein</topology>
    </subcellularLocation>
</comment>
<evidence type="ECO:0000256" key="2">
    <source>
        <dbReference type="ARBA" id="ARBA00022475"/>
    </source>
</evidence>
<dbReference type="Pfam" id="PF07690">
    <property type="entry name" value="MFS_1"/>
    <property type="match status" value="1"/>
</dbReference>
<feature type="transmembrane region" description="Helical" evidence="6">
    <location>
        <begin position="296"/>
        <end position="314"/>
    </location>
</feature>
<feature type="transmembrane region" description="Helical" evidence="6">
    <location>
        <begin position="384"/>
        <end position="404"/>
    </location>
</feature>
<feature type="transmembrane region" description="Helical" evidence="6">
    <location>
        <begin position="262"/>
        <end position="284"/>
    </location>
</feature>
<protein>
    <submittedName>
        <fullName evidence="8">MFS transporter</fullName>
    </submittedName>
</protein>
<evidence type="ECO:0000256" key="1">
    <source>
        <dbReference type="ARBA" id="ARBA00004651"/>
    </source>
</evidence>
<evidence type="ECO:0000256" key="5">
    <source>
        <dbReference type="ARBA" id="ARBA00023136"/>
    </source>
</evidence>
<organism evidence="8 9">
    <name type="scientific">Methanoliparum thermophilum</name>
    <dbReference type="NCBI Taxonomy" id="2491083"/>
    <lineage>
        <taxon>Archaea</taxon>
        <taxon>Methanobacteriati</taxon>
        <taxon>Methanobacteriota</taxon>
        <taxon>Candidatus Methanoliparia</taxon>
        <taxon>Candidatus Methanoliparales</taxon>
        <taxon>Candidatus Methanoliparaceae</taxon>
        <taxon>Candidatus Methanoliparum</taxon>
    </lineage>
</organism>
<dbReference type="Gene3D" id="1.20.1250.20">
    <property type="entry name" value="MFS general substrate transporter like domains"/>
    <property type="match status" value="1"/>
</dbReference>
<feature type="domain" description="Major facilitator superfamily (MFS) profile" evidence="7">
    <location>
        <begin position="30"/>
        <end position="408"/>
    </location>
</feature>
<comment type="caution">
    <text evidence="8">The sequence shown here is derived from an EMBL/GenBank/DDBJ whole genome shotgun (WGS) entry which is preliminary data.</text>
</comment>
<dbReference type="InterPro" id="IPR036259">
    <property type="entry name" value="MFS_trans_sf"/>
</dbReference>
<gene>
    <name evidence="8" type="ORF">EF806_06775</name>
</gene>
<dbReference type="PANTHER" id="PTHR43124:SF3">
    <property type="entry name" value="CHLORAMPHENICOL EFFLUX PUMP RV0191"/>
    <property type="match status" value="1"/>
</dbReference>